<dbReference type="OrthoDB" id="8083683at2"/>
<dbReference type="InterPro" id="IPR008316">
    <property type="entry name" value="UCP029876"/>
</dbReference>
<dbReference type="AlphaFoldDB" id="A0A553K5U8"/>
<keyword evidence="2" id="KW-1185">Reference proteome</keyword>
<evidence type="ECO:0000313" key="1">
    <source>
        <dbReference type="EMBL" id="TRY20084.1"/>
    </source>
</evidence>
<gene>
    <name evidence="1" type="ORF">FOJ82_04255</name>
</gene>
<dbReference type="RefSeq" id="WP_143937168.1">
    <property type="nucleotide sequence ID" value="NZ_VKKG01000001.1"/>
</dbReference>
<dbReference type="Gene3D" id="1.10.1900.10">
    <property type="entry name" value="c-terminal domain of poly(a) binding protein"/>
    <property type="match status" value="1"/>
</dbReference>
<reference evidence="1 2" key="1">
    <citation type="submission" date="2019-07" db="EMBL/GenBank/DDBJ databases">
        <authorList>
            <person name="Zhou L.-Y."/>
        </authorList>
    </citation>
    <scope>NUCLEOTIDE SEQUENCE [LARGE SCALE GENOMIC DNA]</scope>
    <source>
        <strain evidence="1 2">YIM 101269</strain>
    </source>
</reference>
<evidence type="ECO:0000313" key="2">
    <source>
        <dbReference type="Proteomes" id="UP000317638"/>
    </source>
</evidence>
<sequence>MTRWIEKVTGSLEDKRRWRAYNTRKAALPVGYRTAIDGIERYLMRSAAIVKGDVLVQMLEDLIELVEASAADGTPIRDVVGDDPVEFADAFAANYRDSHWIDRERTRLAAAMDEAVQQQGANGEGGAGDER</sequence>
<dbReference type="Proteomes" id="UP000317638">
    <property type="component" value="Unassembled WGS sequence"/>
</dbReference>
<dbReference type="Pfam" id="PF06304">
    <property type="entry name" value="DUF1048"/>
    <property type="match status" value="1"/>
</dbReference>
<dbReference type="SUPFAM" id="SSF158560">
    <property type="entry name" value="BH3980-like"/>
    <property type="match status" value="1"/>
</dbReference>
<protein>
    <submittedName>
        <fullName evidence="1">DUF1048 domain-containing protein</fullName>
    </submittedName>
</protein>
<organism evidence="1 2">
    <name type="scientific">Tessaracoccus rhinocerotis</name>
    <dbReference type="NCBI Taxonomy" id="1689449"/>
    <lineage>
        <taxon>Bacteria</taxon>
        <taxon>Bacillati</taxon>
        <taxon>Actinomycetota</taxon>
        <taxon>Actinomycetes</taxon>
        <taxon>Propionibacteriales</taxon>
        <taxon>Propionibacteriaceae</taxon>
        <taxon>Tessaracoccus</taxon>
    </lineage>
</organism>
<proteinExistence type="predicted"/>
<comment type="caution">
    <text evidence="1">The sequence shown here is derived from an EMBL/GenBank/DDBJ whole genome shotgun (WGS) entry which is preliminary data.</text>
</comment>
<accession>A0A553K5U8</accession>
<name>A0A553K5U8_9ACTN</name>
<dbReference type="EMBL" id="VKKG01000001">
    <property type="protein sequence ID" value="TRY20084.1"/>
    <property type="molecule type" value="Genomic_DNA"/>
</dbReference>